<proteinExistence type="predicted"/>
<feature type="domain" description="Ferrous iron transporter FeoA-like" evidence="2">
    <location>
        <begin position="8"/>
        <end position="80"/>
    </location>
</feature>
<dbReference type="KEGG" id="adg:Adeg_1140"/>
<dbReference type="AlphaFoldDB" id="C9RDD1"/>
<dbReference type="OrthoDB" id="1707677at2"/>
<evidence type="ECO:0000256" key="1">
    <source>
        <dbReference type="ARBA" id="ARBA00023004"/>
    </source>
</evidence>
<dbReference type="InterPro" id="IPR053184">
    <property type="entry name" value="FeoA-like"/>
</dbReference>
<dbReference type="PANTHER" id="PTHR43151:SF1">
    <property type="entry name" value="SSR2333 PROTEIN"/>
    <property type="match status" value="1"/>
</dbReference>
<dbReference type="Gene3D" id="2.30.30.90">
    <property type="match status" value="1"/>
</dbReference>
<gene>
    <name evidence="3" type="ordered locus">Adeg_1140</name>
</gene>
<dbReference type="eggNOG" id="COG1918">
    <property type="taxonomic scope" value="Bacteria"/>
</dbReference>
<name>C9RDD1_AMMDK</name>
<dbReference type="HOGENOM" id="CLU_150646_6_3_9"/>
<protein>
    <submittedName>
        <fullName evidence="3">FeoA family protein</fullName>
    </submittedName>
</protein>
<dbReference type="InterPro" id="IPR007167">
    <property type="entry name" value="Fe-transptr_FeoA-like"/>
</dbReference>
<dbReference type="EMBL" id="CP001785">
    <property type="protein sequence ID" value="ACX52258.1"/>
    <property type="molecule type" value="Genomic_DNA"/>
</dbReference>
<reference evidence="3 4" key="1">
    <citation type="submission" date="2009-10" db="EMBL/GenBank/DDBJ databases">
        <title>Complete sequence of chromosome of Ammonifex degensii KC4.</title>
        <authorList>
            <consortium name="US DOE Joint Genome Institute"/>
            <person name="Kerfeld C."/>
            <person name="Goodner B."/>
            <person name="Huber H."/>
            <person name="Stetter K."/>
            <person name="Lucas S."/>
            <person name="Copeland A."/>
            <person name="Lapidus A."/>
            <person name="Glavina del Rio T."/>
            <person name="Dalin E."/>
            <person name="Tice H."/>
            <person name="Bruce D."/>
            <person name="Goodwin L."/>
            <person name="Pitluck S."/>
            <person name="Saunders E."/>
            <person name="Brettin T."/>
            <person name="Detter J.C."/>
            <person name="Han C."/>
            <person name="Larimer F."/>
            <person name="Land M."/>
            <person name="Hauser L."/>
            <person name="Kyrpides N."/>
            <person name="Ovchinnikova G."/>
            <person name="Richardson P."/>
        </authorList>
    </citation>
    <scope>NUCLEOTIDE SEQUENCE [LARGE SCALE GENOMIC DNA]</scope>
    <source>
        <strain evidence="4">DSM 10501 / KC4</strain>
    </source>
</reference>
<dbReference type="InterPro" id="IPR038157">
    <property type="entry name" value="FeoA_core_dom"/>
</dbReference>
<organism evidence="3 4">
    <name type="scientific">Ammonifex degensii (strain DSM 10501 / KC4)</name>
    <dbReference type="NCBI Taxonomy" id="429009"/>
    <lineage>
        <taxon>Bacteria</taxon>
        <taxon>Bacillati</taxon>
        <taxon>Bacillota</taxon>
        <taxon>Clostridia</taxon>
        <taxon>Thermoanaerobacterales</taxon>
        <taxon>Thermoanaerobacteraceae</taxon>
        <taxon>Ammonifex</taxon>
    </lineage>
</organism>
<evidence type="ECO:0000313" key="3">
    <source>
        <dbReference type="EMBL" id="ACX52258.1"/>
    </source>
</evidence>
<dbReference type="STRING" id="429009.Adeg_1140"/>
<evidence type="ECO:0000259" key="2">
    <source>
        <dbReference type="SMART" id="SM00899"/>
    </source>
</evidence>
<dbReference type="GO" id="GO:0046914">
    <property type="term" value="F:transition metal ion binding"/>
    <property type="evidence" value="ECO:0007669"/>
    <property type="project" value="InterPro"/>
</dbReference>
<keyword evidence="4" id="KW-1185">Reference proteome</keyword>
<dbReference type="InterPro" id="IPR008988">
    <property type="entry name" value="Transcriptional_repressor_C"/>
</dbReference>
<dbReference type="PANTHER" id="PTHR43151">
    <property type="entry name" value="FEOA FAMILY PROTEIN"/>
    <property type="match status" value="1"/>
</dbReference>
<keyword evidence="1" id="KW-0408">Iron</keyword>
<sequence>MDKRPNLCPLTLLKNGSKARIAYFTAGAQAEKRLKALGLAPGKEIVKISGLPFHGPVVVNVNHSQVALGYGLAQRVMVEVLDEGTTGR</sequence>
<evidence type="ECO:0000313" key="4">
    <source>
        <dbReference type="Proteomes" id="UP000002620"/>
    </source>
</evidence>
<dbReference type="Proteomes" id="UP000002620">
    <property type="component" value="Chromosome"/>
</dbReference>
<dbReference type="SUPFAM" id="SSF50037">
    <property type="entry name" value="C-terminal domain of transcriptional repressors"/>
    <property type="match status" value="1"/>
</dbReference>
<dbReference type="Pfam" id="PF04023">
    <property type="entry name" value="FeoA"/>
    <property type="match status" value="1"/>
</dbReference>
<dbReference type="SMART" id="SM00899">
    <property type="entry name" value="FeoA"/>
    <property type="match status" value="1"/>
</dbReference>
<accession>C9RDD1</accession>